<organism evidence="3 4">
    <name type="scientific">Stutzerimonas stutzeri</name>
    <name type="common">Pseudomonas stutzeri</name>
    <dbReference type="NCBI Taxonomy" id="316"/>
    <lineage>
        <taxon>Bacteria</taxon>
        <taxon>Pseudomonadati</taxon>
        <taxon>Pseudomonadota</taxon>
        <taxon>Gammaproteobacteria</taxon>
        <taxon>Pseudomonadales</taxon>
        <taxon>Pseudomonadaceae</taxon>
        <taxon>Stutzerimonas</taxon>
    </lineage>
</organism>
<accession>A0A2N8SMK0</accession>
<dbReference type="AlphaFoldDB" id="A0A2N8SMK0"/>
<sequence>MNQPKRALIVIDVQNEYVTGNLRIEYPDVQLSLGNIARAMDAAHTAGIPVVAVQHIAPETSPLFARGSQQAELHPTVAERPFDLLVEKSLASALTKTNLGTWLRERQVDTLTVVGYMTHNCDTSTVLQAHHEGWKVELLHDASGSLPYENAAGKASAEEIHRAFTVVMNTGFAAAASTDEWLQAVRDGQALAPDNIYHSNQRAAGRGTLRQ</sequence>
<dbReference type="RefSeq" id="WP_102847410.1">
    <property type="nucleotide sequence ID" value="NZ_JAMOIG010000017.1"/>
</dbReference>
<proteinExistence type="predicted"/>
<dbReference type="Pfam" id="PF00857">
    <property type="entry name" value="Isochorismatase"/>
    <property type="match status" value="1"/>
</dbReference>
<evidence type="ECO:0000259" key="2">
    <source>
        <dbReference type="Pfam" id="PF00857"/>
    </source>
</evidence>
<comment type="caution">
    <text evidence="3">The sequence shown here is derived from an EMBL/GenBank/DDBJ whole genome shotgun (WGS) entry which is preliminary data.</text>
</comment>
<dbReference type="GO" id="GO:0016787">
    <property type="term" value="F:hydrolase activity"/>
    <property type="evidence" value="ECO:0007669"/>
    <property type="project" value="UniProtKB-KW"/>
</dbReference>
<gene>
    <name evidence="3" type="ORF">CXL00_18825</name>
</gene>
<protein>
    <submittedName>
        <fullName evidence="3">Cysteine hydrolase</fullName>
    </submittedName>
</protein>
<dbReference type="PANTHER" id="PTHR43540:SF6">
    <property type="entry name" value="ISOCHORISMATASE-LIKE DOMAIN-CONTAINING PROTEIN"/>
    <property type="match status" value="1"/>
</dbReference>
<dbReference type="SUPFAM" id="SSF52499">
    <property type="entry name" value="Isochorismatase-like hydrolases"/>
    <property type="match status" value="1"/>
</dbReference>
<evidence type="ECO:0000256" key="1">
    <source>
        <dbReference type="ARBA" id="ARBA00022801"/>
    </source>
</evidence>
<dbReference type="EMBL" id="POUW01000008">
    <property type="protein sequence ID" value="PNG03713.1"/>
    <property type="molecule type" value="Genomic_DNA"/>
</dbReference>
<dbReference type="PANTHER" id="PTHR43540">
    <property type="entry name" value="PEROXYUREIDOACRYLATE/UREIDOACRYLATE AMIDOHYDROLASE-RELATED"/>
    <property type="match status" value="1"/>
</dbReference>
<feature type="domain" description="Isochorismatase-like" evidence="2">
    <location>
        <begin position="7"/>
        <end position="169"/>
    </location>
</feature>
<evidence type="ECO:0000313" key="4">
    <source>
        <dbReference type="Proteomes" id="UP000235897"/>
    </source>
</evidence>
<keyword evidence="1 3" id="KW-0378">Hydrolase</keyword>
<dbReference type="CDD" id="cd01014">
    <property type="entry name" value="nicotinamidase_related"/>
    <property type="match status" value="1"/>
</dbReference>
<name>A0A2N8SMK0_STUST</name>
<reference evidence="3 4" key="1">
    <citation type="submission" date="2018-01" db="EMBL/GenBank/DDBJ databases">
        <title>Denitrification phenotypes of diverse strains of Pseudomonas stutzeri.</title>
        <authorList>
            <person name="Milligan D.A."/>
            <person name="Bergaust L."/>
            <person name="Bakken L.R."/>
            <person name="Frostegard A."/>
        </authorList>
    </citation>
    <scope>NUCLEOTIDE SEQUENCE [LARGE SCALE GENOMIC DNA]</scope>
    <source>
        <strain evidence="3 4">28a3</strain>
    </source>
</reference>
<dbReference type="Proteomes" id="UP000235897">
    <property type="component" value="Unassembled WGS sequence"/>
</dbReference>
<dbReference type="InterPro" id="IPR036380">
    <property type="entry name" value="Isochorismatase-like_sf"/>
</dbReference>
<dbReference type="Gene3D" id="3.40.50.850">
    <property type="entry name" value="Isochorismatase-like"/>
    <property type="match status" value="1"/>
</dbReference>
<dbReference type="InterPro" id="IPR050272">
    <property type="entry name" value="Isochorismatase-like_hydrls"/>
</dbReference>
<evidence type="ECO:0000313" key="3">
    <source>
        <dbReference type="EMBL" id="PNG03713.1"/>
    </source>
</evidence>
<dbReference type="InterPro" id="IPR000868">
    <property type="entry name" value="Isochorismatase-like_dom"/>
</dbReference>
<dbReference type="OrthoDB" id="1157330at2"/>